<evidence type="ECO:0000313" key="3">
    <source>
        <dbReference type="Proteomes" id="UP000276178"/>
    </source>
</evidence>
<dbReference type="GeneID" id="82812954"/>
<name>A0A3M8AKF4_9BACL</name>
<dbReference type="EMBL" id="RHHN01000062">
    <property type="protein sequence ID" value="RNB51694.1"/>
    <property type="molecule type" value="Genomic_DNA"/>
</dbReference>
<dbReference type="AlphaFoldDB" id="A0A3M8AKF4"/>
<keyword evidence="4" id="KW-1185">Reference proteome</keyword>
<gene>
    <name evidence="1" type="ORF">BAG01nite_49300</name>
    <name evidence="2" type="ORF">EB820_19605</name>
</gene>
<protein>
    <submittedName>
        <fullName evidence="2">Uncharacterized protein</fullName>
    </submittedName>
</protein>
<dbReference type="EMBL" id="BJOD01000130">
    <property type="protein sequence ID" value="GED28828.1"/>
    <property type="molecule type" value="Genomic_DNA"/>
</dbReference>
<dbReference type="Proteomes" id="UP000276178">
    <property type="component" value="Unassembled WGS sequence"/>
</dbReference>
<evidence type="ECO:0000313" key="1">
    <source>
        <dbReference type="EMBL" id="GED28828.1"/>
    </source>
</evidence>
<dbReference type="Proteomes" id="UP000317180">
    <property type="component" value="Unassembled WGS sequence"/>
</dbReference>
<proteinExistence type="predicted"/>
<accession>A0A3M8AKF4</accession>
<reference evidence="1 4" key="2">
    <citation type="submission" date="2019-06" db="EMBL/GenBank/DDBJ databases">
        <title>Whole genome shotgun sequence of Brevibacillus agri NBRC 15538.</title>
        <authorList>
            <person name="Hosoyama A."/>
            <person name="Uohara A."/>
            <person name="Ohji S."/>
            <person name="Ichikawa N."/>
        </authorList>
    </citation>
    <scope>NUCLEOTIDE SEQUENCE [LARGE SCALE GENOMIC DNA]</scope>
    <source>
        <strain evidence="1 4">NBRC 15538</strain>
    </source>
</reference>
<dbReference type="OrthoDB" id="2611907at2"/>
<evidence type="ECO:0000313" key="2">
    <source>
        <dbReference type="EMBL" id="RNB51694.1"/>
    </source>
</evidence>
<evidence type="ECO:0000313" key="4">
    <source>
        <dbReference type="Proteomes" id="UP000317180"/>
    </source>
</evidence>
<reference evidence="2 3" key="1">
    <citation type="submission" date="2018-10" db="EMBL/GenBank/DDBJ databases">
        <title>Phylogenomics of Brevibacillus.</title>
        <authorList>
            <person name="Dunlap C."/>
        </authorList>
    </citation>
    <scope>NUCLEOTIDE SEQUENCE [LARGE SCALE GENOMIC DNA]</scope>
    <source>
        <strain evidence="2 3">NRRL NRS 1219</strain>
    </source>
</reference>
<organism evidence="2 3">
    <name type="scientific">Brevibacillus agri</name>
    <dbReference type="NCBI Taxonomy" id="51101"/>
    <lineage>
        <taxon>Bacteria</taxon>
        <taxon>Bacillati</taxon>
        <taxon>Bacillota</taxon>
        <taxon>Bacilli</taxon>
        <taxon>Bacillales</taxon>
        <taxon>Paenibacillaceae</taxon>
        <taxon>Brevibacillus</taxon>
    </lineage>
</organism>
<dbReference type="RefSeq" id="WP_026557906.1">
    <property type="nucleotide sequence ID" value="NZ_BJOD01000130.1"/>
</dbReference>
<sequence>MLGKIVMALTTSLVAGYVYLDNQVEVRNSHASVTVYESVKDLEKDADLIIIGEATNKTENYIRYHENGEIDDYSTKRMVKVQKIFKNNLDEKLAVGDEVEVWEPSIIIKDGVIGKQQRTIEGYRLMQNEKKYVLFLKKNTYFNNLAPLGVIQGKFPLDEASKSLNYAYKDEFKHYNFPQFDKLNEEVSIKYKME</sequence>
<comment type="caution">
    <text evidence="2">The sequence shown here is derived from an EMBL/GenBank/DDBJ whole genome shotgun (WGS) entry which is preliminary data.</text>
</comment>